<dbReference type="PROSITE" id="PS50112">
    <property type="entry name" value="PAS"/>
    <property type="match status" value="2"/>
</dbReference>
<dbReference type="GO" id="GO:0007165">
    <property type="term" value="P:signal transduction"/>
    <property type="evidence" value="ECO:0007669"/>
    <property type="project" value="UniProtKB-KW"/>
</dbReference>
<evidence type="ECO:0000259" key="5">
    <source>
        <dbReference type="PROSITE" id="PS50112"/>
    </source>
</evidence>
<dbReference type="PANTHER" id="PTHR32089">
    <property type="entry name" value="METHYL-ACCEPTING CHEMOTAXIS PROTEIN MCPB"/>
    <property type="match status" value="1"/>
</dbReference>
<dbReference type="GeneID" id="97610880"/>
<accession>A0A2V2N5W8</accession>
<dbReference type="InterPro" id="IPR000014">
    <property type="entry name" value="PAS"/>
</dbReference>
<comment type="caution">
    <text evidence="8">The sequence shown here is derived from an EMBL/GenBank/DDBJ whole genome shotgun (WGS) entry which is preliminary data.</text>
</comment>
<dbReference type="OrthoDB" id="8523at2157"/>
<feature type="domain" description="PAC" evidence="6">
    <location>
        <begin position="115"/>
        <end position="167"/>
    </location>
</feature>
<feature type="domain" description="Methyl-accepting transducer" evidence="4">
    <location>
        <begin position="780"/>
        <end position="1016"/>
    </location>
</feature>
<evidence type="ECO:0000259" key="6">
    <source>
        <dbReference type="PROSITE" id="PS50113"/>
    </source>
</evidence>
<dbReference type="PROSITE" id="PS50111">
    <property type="entry name" value="CHEMOTAXIS_TRANSDUC_2"/>
    <property type="match status" value="1"/>
</dbReference>
<dbReference type="Pfam" id="PF00015">
    <property type="entry name" value="MCPsignal"/>
    <property type="match status" value="1"/>
</dbReference>
<dbReference type="EMBL" id="QGMZ01000011">
    <property type="protein sequence ID" value="PWR75209.1"/>
    <property type="molecule type" value="Genomic_DNA"/>
</dbReference>
<dbReference type="PROSITE" id="PS50113">
    <property type="entry name" value="PAC"/>
    <property type="match status" value="1"/>
</dbReference>
<dbReference type="InterPro" id="IPR013656">
    <property type="entry name" value="PAS_4"/>
</dbReference>
<dbReference type="PROSITE" id="PS50885">
    <property type="entry name" value="HAMP"/>
    <property type="match status" value="1"/>
</dbReference>
<dbReference type="Pfam" id="PF13426">
    <property type="entry name" value="PAS_9"/>
    <property type="match status" value="1"/>
</dbReference>
<evidence type="ECO:0000259" key="4">
    <source>
        <dbReference type="PROSITE" id="PS50111"/>
    </source>
</evidence>
<dbReference type="InterPro" id="IPR000700">
    <property type="entry name" value="PAS-assoc_C"/>
</dbReference>
<keyword evidence="9" id="KW-1185">Reference proteome</keyword>
<dbReference type="Proteomes" id="UP000245934">
    <property type="component" value="Unassembled WGS sequence"/>
</dbReference>
<feature type="domain" description="PAS" evidence="5">
    <location>
        <begin position="49"/>
        <end position="94"/>
    </location>
</feature>
<name>A0A2V2N5W8_9EURY</name>
<proteinExistence type="inferred from homology"/>
<dbReference type="InterPro" id="IPR003660">
    <property type="entry name" value="HAMP_dom"/>
</dbReference>
<sequence>MTNILRDILIHILSDDPCDEITENVDSLNSDEQTLISDINTRKKILLNSKTRMDAIFAHSPQPILILNLEGIITDINLSFLNICGKSKESCIGKPVSNILPGFVVPTHDISSNGTDSEIFTIEFPSGKRVLEQYPIPVTDQSGTLNELILVFKDITIRVKAEEKAEEIRQKLAHDYGERVKEQKLFYSVASLIQDDTRDVYNVLQEITYLIPPGWQYPEETAARIIHGDAVFTTENYVETPWFQRAHFKTRCGKEGIIEVYYLVEKPVEHEGPFLLEERNLINSLAEMLKTFVDRKEGERELERKIHDLGERVKEQQLFYSTASLIQDDSRSIQEILGEIVLLIPPGWQYPEITAARIRYLSESFASRGFTETPWVQKAVFKTKNGNEGIIEVAYLVEKPVEHEGPFLLEERNLINSLAEMFKTYLDRKEGELILEKKIHDLGERVKEPQLFYSTASLIQDDSKQLADVLQEVVFLIPPGWQYPEITAARISYGDNSYATSNYSRTPWVQESSFFAKTGTKCLIEVVYLIEKPPEQEGPFLTEERNLINSLADMLKTYLNRKEGELELEQRMVEIEELEHLNNTIVQQIPMPVILIDENQQILVTNDAYMGLTGYTREELLQMTPRDITVLEYSGEGLKELLQTVKPTFGELTCEFPVGTRILEQYGIPIFSKSGKLENYLIVYNDITERKKREEEVSLLLEESRKMSEALSMSATELETGMARMAEGDLRYRAPLTKEDPLLRIKTDYNTALQAISQLIEELEGSISHLTSTSETTLVQTDNINKVIRDVADEVKKTTSGARDQMNETRKISNDISELSLRINQIVSTTNHLMDLASITAKQGIEAGEIGGIANQRMESVGKISADNMDRITSLNEQMAQIDKIVRLIADISSQTNLLALNAAIEAARAGEHGRGFAVVAQEVKNLAGESKLATTQIEELIRTIQGKSAETVTSIEAAYNEISEGISSVNKTIEVLSQITSQVTEIADGIRQVTNATHEEEELMHRLHEGIVTMNAESENNLTRMEEISCRMENSKAATDDIASASHEIAELSGNLKRQAERFTL</sequence>
<evidence type="ECO:0008006" key="10">
    <source>
        <dbReference type="Google" id="ProtNLM"/>
    </source>
</evidence>
<comment type="similarity">
    <text evidence="2">Belongs to the methyl-accepting chemotaxis (MCP) protein family.</text>
</comment>
<evidence type="ECO:0000256" key="3">
    <source>
        <dbReference type="PROSITE-ProRule" id="PRU00284"/>
    </source>
</evidence>
<dbReference type="Pfam" id="PF08448">
    <property type="entry name" value="PAS_4"/>
    <property type="match status" value="1"/>
</dbReference>
<dbReference type="SMART" id="SM00283">
    <property type="entry name" value="MA"/>
    <property type="match status" value="1"/>
</dbReference>
<organism evidence="8 9">
    <name type="scientific">Methanospirillum stamsii</name>
    <dbReference type="NCBI Taxonomy" id="1277351"/>
    <lineage>
        <taxon>Archaea</taxon>
        <taxon>Methanobacteriati</taxon>
        <taxon>Methanobacteriota</taxon>
        <taxon>Stenosarchaea group</taxon>
        <taxon>Methanomicrobia</taxon>
        <taxon>Methanomicrobiales</taxon>
        <taxon>Methanospirillaceae</taxon>
        <taxon>Methanospirillum</taxon>
    </lineage>
</organism>
<evidence type="ECO:0000256" key="2">
    <source>
        <dbReference type="ARBA" id="ARBA00029447"/>
    </source>
</evidence>
<dbReference type="InterPro" id="IPR004089">
    <property type="entry name" value="MCPsignal_dom"/>
</dbReference>
<gene>
    <name evidence="8" type="ORF">DLD82_05295</name>
</gene>
<evidence type="ECO:0000313" key="8">
    <source>
        <dbReference type="EMBL" id="PWR75209.1"/>
    </source>
</evidence>
<dbReference type="AlphaFoldDB" id="A0A2V2N5W8"/>
<dbReference type="InterPro" id="IPR035965">
    <property type="entry name" value="PAS-like_dom_sf"/>
</dbReference>
<dbReference type="CDD" id="cd11386">
    <property type="entry name" value="MCP_signal"/>
    <property type="match status" value="1"/>
</dbReference>
<dbReference type="SUPFAM" id="SSF58104">
    <property type="entry name" value="Methyl-accepting chemotaxis protein (MCP) signaling domain"/>
    <property type="match status" value="1"/>
</dbReference>
<dbReference type="Gene3D" id="3.30.450.20">
    <property type="entry name" value="PAS domain"/>
    <property type="match status" value="2"/>
</dbReference>
<keyword evidence="1 3" id="KW-0807">Transducer</keyword>
<dbReference type="RefSeq" id="WP_109940072.1">
    <property type="nucleotide sequence ID" value="NZ_CP176366.1"/>
</dbReference>
<protein>
    <recommendedName>
        <fullName evidence="10">Chemotaxis protein</fullName>
    </recommendedName>
</protein>
<evidence type="ECO:0000256" key="1">
    <source>
        <dbReference type="ARBA" id="ARBA00023224"/>
    </source>
</evidence>
<evidence type="ECO:0000313" key="9">
    <source>
        <dbReference type="Proteomes" id="UP000245934"/>
    </source>
</evidence>
<dbReference type="SUPFAM" id="SSF55785">
    <property type="entry name" value="PYP-like sensor domain (PAS domain)"/>
    <property type="match status" value="2"/>
</dbReference>
<feature type="domain" description="PAS" evidence="5">
    <location>
        <begin position="578"/>
        <end position="621"/>
    </location>
</feature>
<dbReference type="Gene3D" id="1.10.287.950">
    <property type="entry name" value="Methyl-accepting chemotaxis protein"/>
    <property type="match status" value="1"/>
</dbReference>
<evidence type="ECO:0000259" key="7">
    <source>
        <dbReference type="PROSITE" id="PS50885"/>
    </source>
</evidence>
<reference evidence="8 9" key="1">
    <citation type="submission" date="2018-05" db="EMBL/GenBank/DDBJ databases">
        <title>Draft genome of Methanospirillum stamsii Pt1.</title>
        <authorList>
            <person name="Dueholm M.S."/>
            <person name="Nielsen P.H."/>
            <person name="Bakmann L.F."/>
            <person name="Otzen D.E."/>
        </authorList>
    </citation>
    <scope>NUCLEOTIDE SEQUENCE [LARGE SCALE GENOMIC DNA]</scope>
    <source>
        <strain evidence="8 9">Pt1</strain>
    </source>
</reference>
<dbReference type="NCBIfam" id="TIGR00229">
    <property type="entry name" value="sensory_box"/>
    <property type="match status" value="2"/>
</dbReference>
<dbReference type="PANTHER" id="PTHR32089:SF112">
    <property type="entry name" value="LYSOZYME-LIKE PROTEIN-RELATED"/>
    <property type="match status" value="1"/>
</dbReference>
<dbReference type="CDD" id="cd00130">
    <property type="entry name" value="PAS"/>
    <property type="match status" value="2"/>
</dbReference>
<feature type="domain" description="HAMP" evidence="7">
    <location>
        <begin position="709"/>
        <end position="761"/>
    </location>
</feature>
<dbReference type="GO" id="GO:0016020">
    <property type="term" value="C:membrane"/>
    <property type="evidence" value="ECO:0007669"/>
    <property type="project" value="InterPro"/>
</dbReference>
<dbReference type="SMART" id="SM00091">
    <property type="entry name" value="PAS"/>
    <property type="match status" value="2"/>
</dbReference>